<dbReference type="Proteomes" id="UP000830434">
    <property type="component" value="Chromosome"/>
</dbReference>
<name>A0A8U0IMJ1_9EURY</name>
<protein>
    <submittedName>
        <fullName evidence="1">Uncharacterized protein</fullName>
    </submittedName>
</protein>
<accession>A0A8U0IMJ1</accession>
<keyword evidence="2" id="KW-1185">Reference proteome</keyword>
<gene>
    <name evidence="1" type="ORF">M0R88_05950</name>
</gene>
<organism evidence="1 2">
    <name type="scientific">Halorussus gelatinilyticus</name>
    <dbReference type="NCBI Taxonomy" id="2937524"/>
    <lineage>
        <taxon>Archaea</taxon>
        <taxon>Methanobacteriati</taxon>
        <taxon>Methanobacteriota</taxon>
        <taxon>Stenosarchaea group</taxon>
        <taxon>Halobacteria</taxon>
        <taxon>Halobacteriales</taxon>
        <taxon>Haladaptataceae</taxon>
        <taxon>Halorussus</taxon>
    </lineage>
</organism>
<reference evidence="1" key="1">
    <citation type="submission" date="2022-04" db="EMBL/GenBank/DDBJ databases">
        <title>Diverse halophilic archaea isolated from saline environments.</title>
        <authorList>
            <person name="Cui H.-L."/>
        </authorList>
    </citation>
    <scope>NUCLEOTIDE SEQUENCE</scope>
    <source>
        <strain evidence="1">XZYJT40</strain>
    </source>
</reference>
<dbReference type="AlphaFoldDB" id="A0A8U0IMJ1"/>
<dbReference type="EMBL" id="CP096658">
    <property type="protein sequence ID" value="UPW01642.1"/>
    <property type="molecule type" value="Genomic_DNA"/>
</dbReference>
<dbReference type="KEGG" id="haxz:M0R88_05950"/>
<sequence length="79" mass="8617">MKLCVELANGAVTMKEEGECHVTAGSTHWELGYEDEFPISLEHEHYGGIKGELKMSPGEARQLVEDINEALDERTAGGA</sequence>
<dbReference type="RefSeq" id="WP_248656040.1">
    <property type="nucleotide sequence ID" value="NZ_CP096658.1"/>
</dbReference>
<evidence type="ECO:0000313" key="1">
    <source>
        <dbReference type="EMBL" id="UPW01642.1"/>
    </source>
</evidence>
<evidence type="ECO:0000313" key="2">
    <source>
        <dbReference type="Proteomes" id="UP000830434"/>
    </source>
</evidence>
<proteinExistence type="predicted"/>
<dbReference type="GeneID" id="72189379"/>